<proteinExistence type="predicted"/>
<dbReference type="AlphaFoldDB" id="A0A2V4EA82"/>
<protein>
    <submittedName>
        <fullName evidence="1">Uncharacterized protein</fullName>
    </submittedName>
</protein>
<organism evidence="1 2">
    <name type="scientific">Gilliamella apis</name>
    <dbReference type="NCBI Taxonomy" id="1970738"/>
    <lineage>
        <taxon>Bacteria</taxon>
        <taxon>Pseudomonadati</taxon>
        <taxon>Pseudomonadota</taxon>
        <taxon>Gammaproteobacteria</taxon>
        <taxon>Orbales</taxon>
        <taxon>Orbaceae</taxon>
        <taxon>Gilliamella</taxon>
    </lineage>
</organism>
<accession>A0A2V4EA82</accession>
<evidence type="ECO:0000313" key="1">
    <source>
        <dbReference type="EMBL" id="PXY91383.1"/>
    </source>
</evidence>
<name>A0A2V4EA82_9GAMM</name>
<dbReference type="Proteomes" id="UP000247673">
    <property type="component" value="Unassembled WGS sequence"/>
</dbReference>
<sequence>MAKFTGTFVQVVEYVYKFDVEANTEEDVRKEIKRYPFSYLNIGCPINEQARVVEEIKFDE</sequence>
<reference evidence="1 2" key="1">
    <citation type="submission" date="2018-05" db="EMBL/GenBank/DDBJ databases">
        <title>Reference genomes for bee gut microbiota database.</title>
        <authorList>
            <person name="Ellegaard K.M."/>
        </authorList>
    </citation>
    <scope>NUCLEOTIDE SEQUENCE [LARGE SCALE GENOMIC DNA]</scope>
    <source>
        <strain evidence="1 2">ESL0172</strain>
    </source>
</reference>
<dbReference type="OrthoDB" id="9949879at2"/>
<keyword evidence="2" id="KW-1185">Reference proteome</keyword>
<dbReference type="RefSeq" id="WP_110447354.1">
    <property type="nucleotide sequence ID" value="NZ_CP132381.1"/>
</dbReference>
<gene>
    <name evidence="1" type="ORF">DKK78_03360</name>
</gene>
<dbReference type="EMBL" id="QGLO01000004">
    <property type="protein sequence ID" value="PXY91383.1"/>
    <property type="molecule type" value="Genomic_DNA"/>
</dbReference>
<comment type="caution">
    <text evidence="1">The sequence shown here is derived from an EMBL/GenBank/DDBJ whole genome shotgun (WGS) entry which is preliminary data.</text>
</comment>
<evidence type="ECO:0000313" key="2">
    <source>
        <dbReference type="Proteomes" id="UP000247673"/>
    </source>
</evidence>